<dbReference type="InterPro" id="IPR014509">
    <property type="entry name" value="YjdF-like"/>
</dbReference>
<feature type="transmembrane region" description="Helical" evidence="1">
    <location>
        <begin position="149"/>
        <end position="169"/>
    </location>
</feature>
<dbReference type="Proteomes" id="UP000611629">
    <property type="component" value="Unassembled WGS sequence"/>
</dbReference>
<gene>
    <name evidence="2" type="ORF">HZF24_13870</name>
</gene>
<organism evidence="2 3">
    <name type="scientific">Sedimentibacter hydroxybenzoicus DSM 7310</name>
    <dbReference type="NCBI Taxonomy" id="1123245"/>
    <lineage>
        <taxon>Bacteria</taxon>
        <taxon>Bacillati</taxon>
        <taxon>Bacillota</taxon>
        <taxon>Tissierellia</taxon>
        <taxon>Sedimentibacter</taxon>
    </lineage>
</organism>
<keyword evidence="1" id="KW-0812">Transmembrane</keyword>
<reference evidence="2" key="1">
    <citation type="submission" date="2020-07" db="EMBL/GenBank/DDBJ databases">
        <title>Genomic analysis of a strain of Sedimentibacter Hydroxybenzoicus DSM7310.</title>
        <authorList>
            <person name="Ma S."/>
        </authorList>
    </citation>
    <scope>NUCLEOTIDE SEQUENCE</scope>
    <source>
        <strain evidence="2">DSM 7310</strain>
    </source>
</reference>
<proteinExistence type="predicted"/>
<evidence type="ECO:0000313" key="2">
    <source>
        <dbReference type="EMBL" id="NYB75231.1"/>
    </source>
</evidence>
<dbReference type="EMBL" id="JACBNQ010000019">
    <property type="protein sequence ID" value="NYB75231.1"/>
    <property type="molecule type" value="Genomic_DNA"/>
</dbReference>
<feature type="transmembrane region" description="Helical" evidence="1">
    <location>
        <begin position="12"/>
        <end position="33"/>
    </location>
</feature>
<evidence type="ECO:0000313" key="3">
    <source>
        <dbReference type="Proteomes" id="UP000611629"/>
    </source>
</evidence>
<dbReference type="Pfam" id="PF09997">
    <property type="entry name" value="DUF2238"/>
    <property type="match status" value="1"/>
</dbReference>
<dbReference type="AlphaFoldDB" id="A0A974GXI2"/>
<keyword evidence="3" id="KW-1185">Reference proteome</keyword>
<name>A0A974GXI2_SEDHY</name>
<comment type="caution">
    <text evidence="2">The sequence shown here is derived from an EMBL/GenBank/DDBJ whole genome shotgun (WGS) entry which is preliminary data.</text>
</comment>
<feature type="transmembrane region" description="Helical" evidence="1">
    <location>
        <begin position="116"/>
        <end position="137"/>
    </location>
</feature>
<feature type="transmembrane region" description="Helical" evidence="1">
    <location>
        <begin position="86"/>
        <end position="110"/>
    </location>
</feature>
<feature type="transmembrane region" description="Helical" evidence="1">
    <location>
        <begin position="205"/>
        <end position="223"/>
    </location>
</feature>
<keyword evidence="1" id="KW-1133">Transmembrane helix</keyword>
<protein>
    <submittedName>
        <fullName evidence="2">Uncharacterized protein</fullName>
    </submittedName>
</protein>
<feature type="transmembrane region" description="Helical" evidence="1">
    <location>
        <begin position="53"/>
        <end position="74"/>
    </location>
</feature>
<sequence length="231" mass="26209">MKKTNYAGKRDWKKITGVLLFIVLSFSIVYIIIKMINAPSVISEDVYEKVKSDYALMLLQCIFGIIVMFIPSAVERRLRIDIPNKMEVMYFVFLYCAIYLGEVRNFYYTIPYWDSILHAFSGAMLGALGFGLVSYFNDMEVLETHLSPFFVALFAFCFALSAGAVWEIYEFLVDSMFGTNMQKFILADGTVLIGQAALRDTMKDLIVDALSAMAVTVIGYYSIKNSDRQSS</sequence>
<dbReference type="RefSeq" id="WP_179238938.1">
    <property type="nucleotide sequence ID" value="NZ_JACBNQ010000019.1"/>
</dbReference>
<accession>A0A974GXI2</accession>
<keyword evidence="1" id="KW-0472">Membrane</keyword>
<evidence type="ECO:0000256" key="1">
    <source>
        <dbReference type="SAM" id="Phobius"/>
    </source>
</evidence>